<dbReference type="EMBL" id="JASOPA010000008">
    <property type="protein sequence ID" value="MDK7243020.1"/>
    <property type="molecule type" value="Genomic_DNA"/>
</dbReference>
<name>A0AAW6Y3J1_NEISU</name>
<sequence>MNIEYLLDILKDRGYISIQDDRNLHGRASSDHLLSELRKNDKSGMELKKYGMYRPTELVDIYWIQNDTHEDIHDGVLDMKNIMEDIYLEELHKLQQDM</sequence>
<dbReference type="Proteomes" id="UP001236303">
    <property type="component" value="Unassembled WGS sequence"/>
</dbReference>
<dbReference type="RefSeq" id="WP_285071269.1">
    <property type="nucleotide sequence ID" value="NZ_JASOPA010000008.1"/>
</dbReference>
<organism evidence="1 2">
    <name type="scientific">Neisseria subflava</name>
    <dbReference type="NCBI Taxonomy" id="28449"/>
    <lineage>
        <taxon>Bacteria</taxon>
        <taxon>Pseudomonadati</taxon>
        <taxon>Pseudomonadota</taxon>
        <taxon>Betaproteobacteria</taxon>
        <taxon>Neisseriales</taxon>
        <taxon>Neisseriaceae</taxon>
        <taxon>Neisseria</taxon>
    </lineage>
</organism>
<dbReference type="AlphaFoldDB" id="A0AAW6Y3J1"/>
<reference evidence="1" key="1">
    <citation type="submission" date="2023-05" db="EMBL/GenBank/DDBJ databases">
        <title>Cataloging the Phylogenetic Diversity of Human Bladder Bacteria.</title>
        <authorList>
            <person name="Du J."/>
        </authorList>
    </citation>
    <scope>NUCLEOTIDE SEQUENCE</scope>
    <source>
        <strain evidence="1">UMB1050</strain>
    </source>
</reference>
<proteinExistence type="predicted"/>
<accession>A0AAW6Y3J1</accession>
<evidence type="ECO:0000313" key="1">
    <source>
        <dbReference type="EMBL" id="MDK7243020.1"/>
    </source>
</evidence>
<comment type="caution">
    <text evidence="1">The sequence shown here is derived from an EMBL/GenBank/DDBJ whole genome shotgun (WGS) entry which is preliminary data.</text>
</comment>
<evidence type="ECO:0000313" key="2">
    <source>
        <dbReference type="Proteomes" id="UP001236303"/>
    </source>
</evidence>
<gene>
    <name evidence="1" type="ORF">QP451_08260</name>
</gene>
<protein>
    <submittedName>
        <fullName evidence="1">Uncharacterized protein</fullName>
    </submittedName>
</protein>